<keyword evidence="2" id="KW-0732">Signal</keyword>
<name>A0AAD8RSF9_LOLMU</name>
<organism evidence="4 5">
    <name type="scientific">Lolium multiflorum</name>
    <name type="common">Italian ryegrass</name>
    <name type="synonym">Lolium perenne subsp. multiflorum</name>
    <dbReference type="NCBI Taxonomy" id="4521"/>
    <lineage>
        <taxon>Eukaryota</taxon>
        <taxon>Viridiplantae</taxon>
        <taxon>Streptophyta</taxon>
        <taxon>Embryophyta</taxon>
        <taxon>Tracheophyta</taxon>
        <taxon>Spermatophyta</taxon>
        <taxon>Magnoliopsida</taxon>
        <taxon>Liliopsida</taxon>
        <taxon>Poales</taxon>
        <taxon>Poaceae</taxon>
        <taxon>BOP clade</taxon>
        <taxon>Pooideae</taxon>
        <taxon>Poodae</taxon>
        <taxon>Poeae</taxon>
        <taxon>Poeae Chloroplast Group 2 (Poeae type)</taxon>
        <taxon>Loliodinae</taxon>
        <taxon>Loliinae</taxon>
        <taxon>Lolium</taxon>
    </lineage>
</organism>
<comment type="subcellular location">
    <subcellularLocation>
        <location evidence="1">Membrane</location>
        <topology evidence="1">Single-pass membrane protein</topology>
    </subcellularLocation>
</comment>
<dbReference type="PANTHER" id="PTHR45631">
    <property type="entry name" value="OS07G0107800 PROTEIN-RELATED"/>
    <property type="match status" value="1"/>
</dbReference>
<feature type="signal peptide" evidence="2">
    <location>
        <begin position="1"/>
        <end position="19"/>
    </location>
</feature>
<evidence type="ECO:0000259" key="3">
    <source>
        <dbReference type="Pfam" id="PF12819"/>
    </source>
</evidence>
<dbReference type="GO" id="GO:0016020">
    <property type="term" value="C:membrane"/>
    <property type="evidence" value="ECO:0007669"/>
    <property type="project" value="UniProtKB-SubCell"/>
</dbReference>
<evidence type="ECO:0000256" key="2">
    <source>
        <dbReference type="SAM" id="SignalP"/>
    </source>
</evidence>
<dbReference type="AlphaFoldDB" id="A0AAD8RSF9"/>
<keyword evidence="5" id="KW-1185">Reference proteome</keyword>
<feature type="chain" id="PRO_5041996956" description="Malectin-like domain-containing protein" evidence="2">
    <location>
        <begin position="20"/>
        <end position="421"/>
    </location>
</feature>
<sequence length="421" mass="46727">MASIVLFGTFVLAATAVHAAGQAGFLIIDCGLDAALSGRQDSDRKITYVSDGPYVDGGENHKIADDLLTSASGDASLRTLRSFPSGLRNCYTLPTESGAKYLVRLNFFHGNYDGKNNPSSVQFDLHLGTNYWETMTLKTIDRVYSEAVFVAWASWVPVCLINTGSGTPFVNTVELRALGTSLYPNVNINASMSTYDRINFGTDAFIRFPDDPYDRYWTTWLSPNPAWTNLSTQDAIAQQDQDSFAVPSHVLQTAISTAGNGTVLNVLLEKGYQPSLMFRLFLHFTDFQKSQLRQFDVYINNEKIVKYSLTYMAVSSVQNPGWSNTDDGNFNITLAATNISLLPPMISALELFKLIPNITSRTFSNDFDAMMAIKYKYGVKKNWNGDPCFPANYAWNGVKCSNSTDRTTRIISLDLSDRIDI</sequence>
<proteinExistence type="predicted"/>
<dbReference type="Proteomes" id="UP001231189">
    <property type="component" value="Unassembled WGS sequence"/>
</dbReference>
<dbReference type="PANTHER" id="PTHR45631:SF6">
    <property type="entry name" value="OS09G0352000 PROTEIN"/>
    <property type="match status" value="1"/>
</dbReference>
<dbReference type="InterPro" id="IPR024788">
    <property type="entry name" value="Malectin-like_Carb-bd_dom"/>
</dbReference>
<gene>
    <name evidence="4" type="ORF">QYE76_004624</name>
</gene>
<accession>A0AAD8RSF9</accession>
<evidence type="ECO:0000313" key="4">
    <source>
        <dbReference type="EMBL" id="KAK1630309.1"/>
    </source>
</evidence>
<comment type="caution">
    <text evidence="4">The sequence shown here is derived from an EMBL/GenBank/DDBJ whole genome shotgun (WGS) entry which is preliminary data.</text>
</comment>
<evidence type="ECO:0000256" key="1">
    <source>
        <dbReference type="ARBA" id="ARBA00004167"/>
    </source>
</evidence>
<evidence type="ECO:0000313" key="5">
    <source>
        <dbReference type="Proteomes" id="UP001231189"/>
    </source>
</evidence>
<protein>
    <recommendedName>
        <fullName evidence="3">Malectin-like domain-containing protein</fullName>
    </recommendedName>
</protein>
<dbReference type="Pfam" id="PF12819">
    <property type="entry name" value="Malectin_like"/>
    <property type="match status" value="1"/>
</dbReference>
<reference evidence="4" key="1">
    <citation type="submission" date="2023-07" db="EMBL/GenBank/DDBJ databases">
        <title>A chromosome-level genome assembly of Lolium multiflorum.</title>
        <authorList>
            <person name="Chen Y."/>
            <person name="Copetti D."/>
            <person name="Kolliker R."/>
            <person name="Studer B."/>
        </authorList>
    </citation>
    <scope>NUCLEOTIDE SEQUENCE</scope>
    <source>
        <strain evidence="4">02402/16</strain>
        <tissue evidence="4">Leaf</tissue>
    </source>
</reference>
<dbReference type="EMBL" id="JAUUTY010000005">
    <property type="protein sequence ID" value="KAK1630309.1"/>
    <property type="molecule type" value="Genomic_DNA"/>
</dbReference>
<feature type="domain" description="Malectin-like" evidence="3">
    <location>
        <begin position="28"/>
        <end position="353"/>
    </location>
</feature>